<protein>
    <submittedName>
        <fullName evidence="2">Uncharacterized protein</fullName>
    </submittedName>
</protein>
<feature type="compositionally biased region" description="Basic and acidic residues" evidence="1">
    <location>
        <begin position="561"/>
        <end position="583"/>
    </location>
</feature>
<feature type="compositionally biased region" description="Basic and acidic residues" evidence="1">
    <location>
        <begin position="491"/>
        <end position="514"/>
    </location>
</feature>
<accession>A0AAV7Y1K0</accession>
<feature type="compositionally biased region" description="Basic and acidic residues" evidence="1">
    <location>
        <begin position="169"/>
        <end position="183"/>
    </location>
</feature>
<feature type="region of interest" description="Disordered" evidence="1">
    <location>
        <begin position="468"/>
        <end position="597"/>
    </location>
</feature>
<comment type="caution">
    <text evidence="2">The sequence shown here is derived from an EMBL/GenBank/DDBJ whole genome shotgun (WGS) entry which is preliminary data.</text>
</comment>
<feature type="region of interest" description="Disordered" evidence="1">
    <location>
        <begin position="105"/>
        <end position="184"/>
    </location>
</feature>
<dbReference type="AlphaFoldDB" id="A0AAV7Y1K0"/>
<feature type="compositionally biased region" description="Basic and acidic residues" evidence="1">
    <location>
        <begin position="522"/>
        <end position="547"/>
    </location>
</feature>
<organism evidence="2 3">
    <name type="scientific">Anaeramoeba flamelloides</name>
    <dbReference type="NCBI Taxonomy" id="1746091"/>
    <lineage>
        <taxon>Eukaryota</taxon>
        <taxon>Metamonada</taxon>
        <taxon>Anaeramoebidae</taxon>
        <taxon>Anaeramoeba</taxon>
    </lineage>
</organism>
<feature type="compositionally biased region" description="Low complexity" evidence="1">
    <location>
        <begin position="644"/>
        <end position="654"/>
    </location>
</feature>
<dbReference type="Proteomes" id="UP001146793">
    <property type="component" value="Unassembled WGS sequence"/>
</dbReference>
<feature type="region of interest" description="Disordered" evidence="1">
    <location>
        <begin position="634"/>
        <end position="658"/>
    </location>
</feature>
<evidence type="ECO:0000313" key="2">
    <source>
        <dbReference type="EMBL" id="KAJ3423389.1"/>
    </source>
</evidence>
<feature type="compositionally biased region" description="Polar residues" evidence="1">
    <location>
        <begin position="479"/>
        <end position="490"/>
    </location>
</feature>
<gene>
    <name evidence="2" type="ORF">M0812_29918</name>
</gene>
<feature type="compositionally biased region" description="Basic residues" evidence="1">
    <location>
        <begin position="154"/>
        <end position="168"/>
    </location>
</feature>
<feature type="compositionally biased region" description="Basic and acidic residues" evidence="1">
    <location>
        <begin position="107"/>
        <end position="116"/>
    </location>
</feature>
<name>A0AAV7Y1K0_9EUKA</name>
<reference evidence="2" key="1">
    <citation type="submission" date="2022-08" db="EMBL/GenBank/DDBJ databases">
        <title>Novel sulphate-reducing endosymbionts in the free-living metamonad Anaeramoeba.</title>
        <authorList>
            <person name="Jerlstrom-Hultqvist J."/>
            <person name="Cepicka I."/>
            <person name="Gallot-Lavallee L."/>
            <person name="Salas-Leiva D."/>
            <person name="Curtis B.A."/>
            <person name="Zahonova K."/>
            <person name="Pipaliya S."/>
            <person name="Dacks J."/>
            <person name="Roger A.J."/>
        </authorList>
    </citation>
    <scope>NUCLEOTIDE SEQUENCE</scope>
    <source>
        <strain evidence="2">Busselton2</strain>
    </source>
</reference>
<dbReference type="EMBL" id="JANTQA010000076">
    <property type="protein sequence ID" value="KAJ3423389.1"/>
    <property type="molecule type" value="Genomic_DNA"/>
</dbReference>
<sequence>MKSQGILVNVPQETEMDKRLTQAKINIQLNQSQCRTPLNYEGNERKFINKEKRKGNVRFTFKKNLYQQPKFKKEFLKLRQKEYEDEGKNNQQIFSHEKNYLTFRSQENGEHEDKKTKNQTKAKNQKTKIKANRKNIQKKKSKTNKKPVKETPKGKRKGRGKGKGKGKEKKKEKPKEKEKEKGKKYLSLISRSLLSEKVHQQKIESEMKKVVYLGIKKPPNSPEIRKEFKSELKAMESIQRNGKKSENKSNDSPLPPSILIPWDKIALKKSTQDNNICNNLFDTNQINQLVEYIKKTESKNDINLNVFRVLVKQQLLLSQIEYLKIFVAYQLDSITENALIPIFDKHRKHPPPLINQEIIQSQVDKIVNSFIVSKNNNKLTPALESQHTHGVAFQTELKKNSSWNFGIGNQIDSDLTIKKDNGWNFFNNTNKSNDDNYNKDTNKFISKPESRFEPRNRKVENNFFNRERNSNWNDEKGKNNWNAEKGNNWSRKGDDWNRRGDDWGGKRDDWDKKRNNNWNAEKGNDWDGKGNDWDRKGDDWSRKVGDHGRKRNNNWNAEKGNNWDRKGNDWNRKGDDRGRKGDDSDVTGNDWKIQGDGWDEKMSNWNLGTNENNNVKNKSENSFMRNRYNTTHLSKHSDWHQDQNNNSYNSSPKKSPTKINSYKYEHHYSPRKRFNKYNSSFRGNGYKGRHRNDYFGRGGYRNKYEKK</sequence>
<feature type="compositionally biased region" description="Basic residues" evidence="1">
    <location>
        <begin position="117"/>
        <end position="146"/>
    </location>
</feature>
<evidence type="ECO:0000256" key="1">
    <source>
        <dbReference type="SAM" id="MobiDB-lite"/>
    </source>
</evidence>
<feature type="region of interest" description="Disordered" evidence="1">
    <location>
        <begin position="236"/>
        <end position="255"/>
    </location>
</feature>
<proteinExistence type="predicted"/>
<feature type="compositionally biased region" description="Basic and acidic residues" evidence="1">
    <location>
        <begin position="468"/>
        <end position="478"/>
    </location>
</feature>
<evidence type="ECO:0000313" key="3">
    <source>
        <dbReference type="Proteomes" id="UP001146793"/>
    </source>
</evidence>